<evidence type="ECO:0000256" key="1">
    <source>
        <dbReference type="ARBA" id="ARBA00009249"/>
    </source>
</evidence>
<dbReference type="InterPro" id="IPR011053">
    <property type="entry name" value="Single_hybrid_motif"/>
</dbReference>
<comment type="subunit">
    <text evidence="3">The glycine cleavage system is composed of four proteins: P, T, L and H.</text>
</comment>
<evidence type="ECO:0000256" key="4">
    <source>
        <dbReference type="PIRSR" id="PIRSR617453-50"/>
    </source>
</evidence>
<dbReference type="FunFam" id="2.40.50.100:FF:000011">
    <property type="entry name" value="Glycine cleavage system H protein"/>
    <property type="match status" value="1"/>
</dbReference>
<dbReference type="InterPro" id="IPR017453">
    <property type="entry name" value="GCV_H_sub"/>
</dbReference>
<dbReference type="SUPFAM" id="SSF51230">
    <property type="entry name" value="Single hybrid motif"/>
    <property type="match status" value="1"/>
</dbReference>
<comment type="function">
    <text evidence="3">The glycine cleavage system catalyzes the degradation of glycine. The H protein shuttles the methylamine group of glycine from the P protein to the T protein.</text>
</comment>
<feature type="modified residue" description="N6-lipoyllysine" evidence="3 4">
    <location>
        <position position="65"/>
    </location>
</feature>
<dbReference type="InterPro" id="IPR002930">
    <property type="entry name" value="GCV_H"/>
</dbReference>
<dbReference type="Proteomes" id="UP000179360">
    <property type="component" value="Unassembled WGS sequence"/>
</dbReference>
<comment type="caution">
    <text evidence="6">The sequence shown here is derived from an EMBL/GenBank/DDBJ whole genome shotgun (WGS) entry which is preliminary data.</text>
</comment>
<dbReference type="HAMAP" id="MF_00272">
    <property type="entry name" value="GcvH"/>
    <property type="match status" value="1"/>
</dbReference>
<accession>A0A1F6TKP4</accession>
<dbReference type="GO" id="GO:0005829">
    <property type="term" value="C:cytosol"/>
    <property type="evidence" value="ECO:0007669"/>
    <property type="project" value="TreeGrafter"/>
</dbReference>
<dbReference type="AlphaFoldDB" id="A0A1F6TKP4"/>
<dbReference type="STRING" id="1817764.A2637_07595"/>
<dbReference type="NCBIfam" id="TIGR00527">
    <property type="entry name" value="gcvH"/>
    <property type="match status" value="1"/>
</dbReference>
<evidence type="ECO:0000256" key="3">
    <source>
        <dbReference type="HAMAP-Rule" id="MF_00272"/>
    </source>
</evidence>
<dbReference type="NCBIfam" id="NF002270">
    <property type="entry name" value="PRK01202.1"/>
    <property type="match status" value="1"/>
</dbReference>
<dbReference type="GO" id="GO:0009249">
    <property type="term" value="P:protein lipoylation"/>
    <property type="evidence" value="ECO:0007669"/>
    <property type="project" value="TreeGrafter"/>
</dbReference>
<evidence type="ECO:0000259" key="5">
    <source>
        <dbReference type="PROSITE" id="PS50968"/>
    </source>
</evidence>
<dbReference type="Gene3D" id="2.40.50.100">
    <property type="match status" value="1"/>
</dbReference>
<evidence type="ECO:0000256" key="2">
    <source>
        <dbReference type="ARBA" id="ARBA00022823"/>
    </source>
</evidence>
<feature type="domain" description="Lipoyl-binding" evidence="5">
    <location>
        <begin position="24"/>
        <end position="106"/>
    </location>
</feature>
<dbReference type="InterPro" id="IPR003016">
    <property type="entry name" value="2-oxoA_DH_lipoyl-BS"/>
</dbReference>
<dbReference type="PROSITE" id="PS50968">
    <property type="entry name" value="BIOTINYL_LIPOYL"/>
    <property type="match status" value="1"/>
</dbReference>
<dbReference type="PANTHER" id="PTHR11715">
    <property type="entry name" value="GLYCINE CLEAVAGE SYSTEM H PROTEIN"/>
    <property type="match status" value="1"/>
</dbReference>
<organism evidence="6 7">
    <name type="scientific">Candidatus Muproteobacteria bacterium RIFCSPHIGHO2_01_FULL_65_16</name>
    <dbReference type="NCBI Taxonomy" id="1817764"/>
    <lineage>
        <taxon>Bacteria</taxon>
        <taxon>Pseudomonadati</taxon>
        <taxon>Pseudomonadota</taxon>
        <taxon>Candidatus Muproteobacteria</taxon>
    </lineage>
</organism>
<evidence type="ECO:0000313" key="7">
    <source>
        <dbReference type="Proteomes" id="UP000179360"/>
    </source>
</evidence>
<gene>
    <name evidence="3" type="primary">gcvH</name>
    <name evidence="6" type="ORF">A2637_07595</name>
</gene>
<reference evidence="6 7" key="1">
    <citation type="journal article" date="2016" name="Nat. Commun.">
        <title>Thousands of microbial genomes shed light on interconnected biogeochemical processes in an aquifer system.</title>
        <authorList>
            <person name="Anantharaman K."/>
            <person name="Brown C.T."/>
            <person name="Hug L.A."/>
            <person name="Sharon I."/>
            <person name="Castelle C.J."/>
            <person name="Probst A.J."/>
            <person name="Thomas B.C."/>
            <person name="Singh A."/>
            <person name="Wilkins M.J."/>
            <person name="Karaoz U."/>
            <person name="Brodie E.L."/>
            <person name="Williams K.H."/>
            <person name="Hubbard S.S."/>
            <person name="Banfield J.F."/>
        </authorList>
    </citation>
    <scope>NUCLEOTIDE SEQUENCE [LARGE SCALE GENOMIC DNA]</scope>
</reference>
<keyword evidence="2 3" id="KW-0450">Lipoyl</keyword>
<sequence>MSQIPKDLKYAKSHEWVRTEKDGTLTVGITDHAQELMGDMVYVDLPQAGAQIAAGKECAVVESVKAASDVYAPVSGEIVAANDALAGAPETVNKDPYGTGWMFRIKPANKAELDGLLDAKAYDALVASEKH</sequence>
<comment type="cofactor">
    <cofactor evidence="3">
        <name>(R)-lipoate</name>
        <dbReference type="ChEBI" id="CHEBI:83088"/>
    </cofactor>
    <text evidence="3">Binds 1 lipoyl cofactor covalently.</text>
</comment>
<protein>
    <recommendedName>
        <fullName evidence="3">Glycine cleavage system H protein</fullName>
    </recommendedName>
</protein>
<dbReference type="InterPro" id="IPR000089">
    <property type="entry name" value="Biotin_lipoyl"/>
</dbReference>
<evidence type="ECO:0000313" key="6">
    <source>
        <dbReference type="EMBL" id="OGI45704.1"/>
    </source>
</evidence>
<comment type="similarity">
    <text evidence="1 3">Belongs to the GcvH family.</text>
</comment>
<proteinExistence type="inferred from homology"/>
<dbReference type="GO" id="GO:0005960">
    <property type="term" value="C:glycine cleavage complex"/>
    <property type="evidence" value="ECO:0007669"/>
    <property type="project" value="InterPro"/>
</dbReference>
<dbReference type="PANTHER" id="PTHR11715:SF3">
    <property type="entry name" value="GLYCINE CLEAVAGE SYSTEM H PROTEIN-RELATED"/>
    <property type="match status" value="1"/>
</dbReference>
<dbReference type="InterPro" id="IPR033753">
    <property type="entry name" value="GCV_H/Fam206"/>
</dbReference>
<dbReference type="PROSITE" id="PS00189">
    <property type="entry name" value="LIPOYL"/>
    <property type="match status" value="1"/>
</dbReference>
<dbReference type="CDD" id="cd06848">
    <property type="entry name" value="GCS_H"/>
    <property type="match status" value="1"/>
</dbReference>
<name>A0A1F6TKP4_9PROT</name>
<dbReference type="GO" id="GO:0019464">
    <property type="term" value="P:glycine decarboxylation via glycine cleavage system"/>
    <property type="evidence" value="ECO:0007669"/>
    <property type="project" value="UniProtKB-UniRule"/>
</dbReference>
<dbReference type="Pfam" id="PF01597">
    <property type="entry name" value="GCV_H"/>
    <property type="match status" value="1"/>
</dbReference>
<dbReference type="EMBL" id="MFSY01000066">
    <property type="protein sequence ID" value="OGI45704.1"/>
    <property type="molecule type" value="Genomic_DNA"/>
</dbReference>